<dbReference type="PROSITE" id="PS50089">
    <property type="entry name" value="ZF_RING_2"/>
    <property type="match status" value="1"/>
</dbReference>
<dbReference type="GO" id="GO:0008270">
    <property type="term" value="F:zinc ion binding"/>
    <property type="evidence" value="ECO:0007669"/>
    <property type="project" value="UniProtKB-KW"/>
</dbReference>
<sequence>MLIRDDPSLPHAHMCVSYTIQSIHESTDRSPSSRIVDHYGEQRFQCPQFVSTDTETSPSSTSWRFISFTLDRLRLPFPLDRLRWVDPDGGELAAREDQARDEILSEILNVACRVANDPRNRGRKMFGVSVDVTKVVTLPEDEILREMVRRLKVAGLGRYVHEMLRRFEAASESAIGSVEKAVIAKRRDPSEVCAICLEEPEVGDEVSRMGCSHEFHSRCIEKWLEIADTCPTCRRQLPTLDKRG</sequence>
<evidence type="ECO:0000256" key="2">
    <source>
        <dbReference type="ARBA" id="ARBA00022771"/>
    </source>
</evidence>
<name>A0ABD3L0G6_EUCGL</name>
<keyword evidence="7" id="KW-1185">Reference proteome</keyword>
<reference evidence="6 7" key="1">
    <citation type="submission" date="2024-11" db="EMBL/GenBank/DDBJ databases">
        <title>Chromosome-level genome assembly of Eucalyptus globulus Labill. provides insights into its genome evolution.</title>
        <authorList>
            <person name="Li X."/>
        </authorList>
    </citation>
    <scope>NUCLEOTIDE SEQUENCE [LARGE SCALE GENOMIC DNA]</scope>
    <source>
        <strain evidence="6">CL2024</strain>
        <tissue evidence="6">Fresh tender leaves</tissue>
    </source>
</reference>
<gene>
    <name evidence="6" type="ORF">ACJRO7_018467</name>
</gene>
<dbReference type="InterPro" id="IPR001841">
    <property type="entry name" value="Znf_RING"/>
</dbReference>
<dbReference type="Pfam" id="PF13639">
    <property type="entry name" value="zf-RING_2"/>
    <property type="match status" value="1"/>
</dbReference>
<comment type="caution">
    <text evidence="6">The sequence shown here is derived from an EMBL/GenBank/DDBJ whole genome shotgun (WGS) entry which is preliminary data.</text>
</comment>
<evidence type="ECO:0000256" key="4">
    <source>
        <dbReference type="PROSITE-ProRule" id="PRU00175"/>
    </source>
</evidence>
<protein>
    <recommendedName>
        <fullName evidence="5">RING-type domain-containing protein</fullName>
    </recommendedName>
</protein>
<dbReference type="Proteomes" id="UP001634007">
    <property type="component" value="Unassembled WGS sequence"/>
</dbReference>
<dbReference type="Gene3D" id="3.30.40.10">
    <property type="entry name" value="Zinc/RING finger domain, C3HC4 (zinc finger)"/>
    <property type="match status" value="1"/>
</dbReference>
<dbReference type="InterPro" id="IPR051834">
    <property type="entry name" value="RING_finger_E3_ligase"/>
</dbReference>
<dbReference type="SMART" id="SM00184">
    <property type="entry name" value="RING"/>
    <property type="match status" value="1"/>
</dbReference>
<evidence type="ECO:0000313" key="6">
    <source>
        <dbReference type="EMBL" id="KAL3743171.1"/>
    </source>
</evidence>
<dbReference type="InterPro" id="IPR013083">
    <property type="entry name" value="Znf_RING/FYVE/PHD"/>
</dbReference>
<organism evidence="6 7">
    <name type="scientific">Eucalyptus globulus</name>
    <name type="common">Tasmanian blue gum</name>
    <dbReference type="NCBI Taxonomy" id="34317"/>
    <lineage>
        <taxon>Eukaryota</taxon>
        <taxon>Viridiplantae</taxon>
        <taxon>Streptophyta</taxon>
        <taxon>Embryophyta</taxon>
        <taxon>Tracheophyta</taxon>
        <taxon>Spermatophyta</taxon>
        <taxon>Magnoliopsida</taxon>
        <taxon>eudicotyledons</taxon>
        <taxon>Gunneridae</taxon>
        <taxon>Pentapetalae</taxon>
        <taxon>rosids</taxon>
        <taxon>malvids</taxon>
        <taxon>Myrtales</taxon>
        <taxon>Myrtaceae</taxon>
        <taxon>Myrtoideae</taxon>
        <taxon>Eucalypteae</taxon>
        <taxon>Eucalyptus</taxon>
    </lineage>
</organism>
<dbReference type="PANTHER" id="PTHR45931">
    <property type="entry name" value="SI:CH211-59O9.10"/>
    <property type="match status" value="1"/>
</dbReference>
<keyword evidence="1" id="KW-0479">Metal-binding</keyword>
<keyword evidence="2 4" id="KW-0863">Zinc-finger</keyword>
<accession>A0ABD3L0G6</accession>
<proteinExistence type="predicted"/>
<evidence type="ECO:0000313" key="7">
    <source>
        <dbReference type="Proteomes" id="UP001634007"/>
    </source>
</evidence>
<evidence type="ECO:0000256" key="3">
    <source>
        <dbReference type="ARBA" id="ARBA00022833"/>
    </source>
</evidence>
<keyword evidence="3" id="KW-0862">Zinc</keyword>
<evidence type="ECO:0000256" key="1">
    <source>
        <dbReference type="ARBA" id="ARBA00022723"/>
    </source>
</evidence>
<dbReference type="EMBL" id="JBJKBG010000004">
    <property type="protein sequence ID" value="KAL3743171.1"/>
    <property type="molecule type" value="Genomic_DNA"/>
</dbReference>
<evidence type="ECO:0000259" key="5">
    <source>
        <dbReference type="PROSITE" id="PS50089"/>
    </source>
</evidence>
<feature type="domain" description="RING-type" evidence="5">
    <location>
        <begin position="193"/>
        <end position="234"/>
    </location>
</feature>
<dbReference type="SUPFAM" id="SSF57850">
    <property type="entry name" value="RING/U-box"/>
    <property type="match status" value="1"/>
</dbReference>
<dbReference type="AlphaFoldDB" id="A0ABD3L0G6"/>
<dbReference type="PANTHER" id="PTHR45931:SF16">
    <property type="entry name" value="RING_U-BOX SUPERFAMILY PROTEIN"/>
    <property type="match status" value="1"/>
</dbReference>